<name>A0A914VXS3_9BILA</name>
<evidence type="ECO:0000256" key="2">
    <source>
        <dbReference type="SAM" id="SignalP"/>
    </source>
</evidence>
<accession>A0A914VXS3</accession>
<sequence length="287" mass="31095">MANRLIFLLAWYASALYSGQSLKCYECAHKGSVQDDCTTGECVGEWCLITTVMDDDDGTELTVKNCANTRPIESDTSDLNGNCQNVVNGGVQYTICACKNGDYCNNQPTVARILSNSAKTVSNPAASKKVKCRLCSAASCRMDEAGLCEEQWCIAQLVHDRISNETLVSKRCSSESHDGKGVRGCIHVPQSSSEVTICSCNEDYCTDEEPLRLLIGNRTIATSTIGSAGITSALSNSSETRVVEKQPNQNATQEFLKTEDIITSATASFSISLSIIFLQFLLTLFAR</sequence>
<feature type="signal peptide" evidence="2">
    <location>
        <begin position="1"/>
        <end position="21"/>
    </location>
</feature>
<organism evidence="3 4">
    <name type="scientific">Plectus sambesii</name>
    <dbReference type="NCBI Taxonomy" id="2011161"/>
    <lineage>
        <taxon>Eukaryota</taxon>
        <taxon>Metazoa</taxon>
        <taxon>Ecdysozoa</taxon>
        <taxon>Nematoda</taxon>
        <taxon>Chromadorea</taxon>
        <taxon>Plectida</taxon>
        <taxon>Plectina</taxon>
        <taxon>Plectoidea</taxon>
        <taxon>Plectidae</taxon>
        <taxon>Plectus</taxon>
    </lineage>
</organism>
<dbReference type="AlphaFoldDB" id="A0A914VXS3"/>
<dbReference type="WBParaSite" id="PSAMB.scaffold26size110003.g648.t1">
    <property type="protein sequence ID" value="PSAMB.scaffold26size110003.g648.t1"/>
    <property type="gene ID" value="PSAMB.scaffold26size110003.g648"/>
</dbReference>
<keyword evidence="1" id="KW-0812">Transmembrane</keyword>
<keyword evidence="1" id="KW-0472">Membrane</keyword>
<dbReference type="Proteomes" id="UP000887566">
    <property type="component" value="Unplaced"/>
</dbReference>
<keyword evidence="3" id="KW-1185">Reference proteome</keyword>
<evidence type="ECO:0000313" key="3">
    <source>
        <dbReference type="Proteomes" id="UP000887566"/>
    </source>
</evidence>
<reference evidence="4" key="1">
    <citation type="submission" date="2022-11" db="UniProtKB">
        <authorList>
            <consortium name="WormBaseParasite"/>
        </authorList>
    </citation>
    <scope>IDENTIFICATION</scope>
</reference>
<feature type="chain" id="PRO_5036964908" evidence="2">
    <location>
        <begin position="22"/>
        <end position="287"/>
    </location>
</feature>
<evidence type="ECO:0000256" key="1">
    <source>
        <dbReference type="SAM" id="Phobius"/>
    </source>
</evidence>
<protein>
    <submittedName>
        <fullName evidence="4">Uncharacterized protein</fullName>
    </submittedName>
</protein>
<evidence type="ECO:0000313" key="4">
    <source>
        <dbReference type="WBParaSite" id="PSAMB.scaffold26size110003.g648.t1"/>
    </source>
</evidence>
<proteinExistence type="predicted"/>
<keyword evidence="1" id="KW-1133">Transmembrane helix</keyword>
<feature type="transmembrane region" description="Helical" evidence="1">
    <location>
        <begin position="267"/>
        <end position="286"/>
    </location>
</feature>
<keyword evidence="2" id="KW-0732">Signal</keyword>